<evidence type="ECO:0000313" key="12">
    <source>
        <dbReference type="EMBL" id="PXW54686.1"/>
    </source>
</evidence>
<dbReference type="Gene3D" id="3.40.50.2300">
    <property type="match status" value="1"/>
</dbReference>
<dbReference type="AlphaFoldDB" id="A0A2V3TZ65"/>
<keyword evidence="5" id="KW-0805">Transcription regulation</keyword>
<evidence type="ECO:0000256" key="2">
    <source>
        <dbReference type="ARBA" id="ARBA00022490"/>
    </source>
</evidence>
<name>A0A2V3TZ65_9HYPH</name>
<evidence type="ECO:0000256" key="11">
    <source>
        <dbReference type="PROSITE-ProRule" id="PRU01091"/>
    </source>
</evidence>
<dbReference type="InterPro" id="IPR039420">
    <property type="entry name" value="WalR-like"/>
</dbReference>
<evidence type="ECO:0000256" key="8">
    <source>
        <dbReference type="ARBA" id="ARBA00023163"/>
    </source>
</evidence>
<dbReference type="PANTHER" id="PTHR48111">
    <property type="entry name" value="REGULATOR OF RPOS"/>
    <property type="match status" value="1"/>
</dbReference>
<keyword evidence="4" id="KW-0902">Two-component regulatory system</keyword>
<evidence type="ECO:0000256" key="5">
    <source>
        <dbReference type="ARBA" id="ARBA00023015"/>
    </source>
</evidence>
<accession>A0A2V3TZ65</accession>
<dbReference type="GO" id="GO:0005829">
    <property type="term" value="C:cytosol"/>
    <property type="evidence" value="ECO:0007669"/>
    <property type="project" value="TreeGrafter"/>
</dbReference>
<evidence type="ECO:0000256" key="7">
    <source>
        <dbReference type="ARBA" id="ARBA00023159"/>
    </source>
</evidence>
<dbReference type="SUPFAM" id="SSF46894">
    <property type="entry name" value="C-terminal effector domain of the bipartite response regulators"/>
    <property type="match status" value="1"/>
</dbReference>
<sequence>MSATAAQPHVLIVDDDPQIRGMLVRFLADHGLRTTEAANGERMFAALAGGRFDIIVLDIMMPGEDGLSLCRRLRADNAVPIVLLTAMNHDADRIVGLELGADDYVSKPFNPRELLARIRAILRRMQGAGPVSDAQGPGRGGFTFSGWRLDASHRTLHSPEGVLTDLTSGEFDLLLAFVEHPERVLSRDQLLDLAHGRVGQLFDRSIDVQISRLRRKIEVDPQDPQLIKTVRSGGYIFTSAVMRGDGP</sequence>
<dbReference type="GO" id="GO:0032993">
    <property type="term" value="C:protein-DNA complex"/>
    <property type="evidence" value="ECO:0007669"/>
    <property type="project" value="TreeGrafter"/>
</dbReference>
<dbReference type="PROSITE" id="PS51755">
    <property type="entry name" value="OMPR_PHOB"/>
    <property type="match status" value="1"/>
</dbReference>
<evidence type="ECO:0000256" key="9">
    <source>
        <dbReference type="ARBA" id="ARBA00067337"/>
    </source>
</evidence>
<dbReference type="SMART" id="SM00448">
    <property type="entry name" value="REC"/>
    <property type="match status" value="1"/>
</dbReference>
<dbReference type="EMBL" id="QJJK01000011">
    <property type="protein sequence ID" value="PXW54686.1"/>
    <property type="molecule type" value="Genomic_DNA"/>
</dbReference>
<dbReference type="InterPro" id="IPR001789">
    <property type="entry name" value="Sig_transdc_resp-reg_receiver"/>
</dbReference>
<dbReference type="Gene3D" id="1.10.10.10">
    <property type="entry name" value="Winged helix-like DNA-binding domain superfamily/Winged helix DNA-binding domain"/>
    <property type="match status" value="1"/>
</dbReference>
<dbReference type="Gene3D" id="6.10.250.690">
    <property type="match status" value="1"/>
</dbReference>
<gene>
    <name evidence="12" type="ORF">C7450_111218</name>
</gene>
<comment type="subcellular location">
    <subcellularLocation>
        <location evidence="1">Cytoplasm</location>
    </subcellularLocation>
</comment>
<dbReference type="GO" id="GO:0000976">
    <property type="term" value="F:transcription cis-regulatory region binding"/>
    <property type="evidence" value="ECO:0007669"/>
    <property type="project" value="TreeGrafter"/>
</dbReference>
<keyword evidence="6 11" id="KW-0238">DNA-binding</keyword>
<feature type="modified residue" description="4-aspartylphosphate" evidence="10">
    <location>
        <position position="58"/>
    </location>
</feature>
<dbReference type="FunFam" id="1.10.10.10:FF:000099">
    <property type="entry name" value="Two-component system response regulator TorR"/>
    <property type="match status" value="1"/>
</dbReference>
<dbReference type="SUPFAM" id="SSF52172">
    <property type="entry name" value="CheY-like"/>
    <property type="match status" value="1"/>
</dbReference>
<dbReference type="GO" id="GO:0006355">
    <property type="term" value="P:regulation of DNA-templated transcription"/>
    <property type="evidence" value="ECO:0007669"/>
    <property type="project" value="InterPro"/>
</dbReference>
<evidence type="ECO:0000256" key="6">
    <source>
        <dbReference type="ARBA" id="ARBA00023125"/>
    </source>
</evidence>
<organism evidence="12 13">
    <name type="scientific">Chelatococcus asaccharovorans</name>
    <dbReference type="NCBI Taxonomy" id="28210"/>
    <lineage>
        <taxon>Bacteria</taxon>
        <taxon>Pseudomonadati</taxon>
        <taxon>Pseudomonadota</taxon>
        <taxon>Alphaproteobacteria</taxon>
        <taxon>Hyphomicrobiales</taxon>
        <taxon>Chelatococcaceae</taxon>
        <taxon>Chelatococcus</taxon>
    </lineage>
</organism>
<protein>
    <recommendedName>
        <fullName evidence="9">Regulatory protein VirG</fullName>
    </recommendedName>
</protein>
<dbReference type="InterPro" id="IPR036388">
    <property type="entry name" value="WH-like_DNA-bd_sf"/>
</dbReference>
<dbReference type="PANTHER" id="PTHR48111:SF4">
    <property type="entry name" value="DNA-BINDING DUAL TRANSCRIPTIONAL REGULATOR OMPR"/>
    <property type="match status" value="1"/>
</dbReference>
<dbReference type="FunFam" id="3.40.50.2300:FF:000001">
    <property type="entry name" value="DNA-binding response regulator PhoB"/>
    <property type="match status" value="1"/>
</dbReference>
<evidence type="ECO:0000256" key="4">
    <source>
        <dbReference type="ARBA" id="ARBA00023012"/>
    </source>
</evidence>
<dbReference type="InterPro" id="IPR011006">
    <property type="entry name" value="CheY-like_superfamily"/>
</dbReference>
<dbReference type="GO" id="GO:0000156">
    <property type="term" value="F:phosphorelay response regulator activity"/>
    <property type="evidence" value="ECO:0007669"/>
    <property type="project" value="TreeGrafter"/>
</dbReference>
<dbReference type="OrthoDB" id="9784252at2"/>
<dbReference type="Pfam" id="PF00486">
    <property type="entry name" value="Trans_reg_C"/>
    <property type="match status" value="1"/>
</dbReference>
<evidence type="ECO:0000256" key="3">
    <source>
        <dbReference type="ARBA" id="ARBA00022553"/>
    </source>
</evidence>
<keyword evidence="8" id="KW-0804">Transcription</keyword>
<proteinExistence type="predicted"/>
<evidence type="ECO:0000256" key="1">
    <source>
        <dbReference type="ARBA" id="ARBA00004496"/>
    </source>
</evidence>
<dbReference type="InterPro" id="IPR016032">
    <property type="entry name" value="Sig_transdc_resp-reg_C-effctor"/>
</dbReference>
<feature type="DNA-binding region" description="OmpR/PhoB-type" evidence="11">
    <location>
        <begin position="139"/>
        <end position="239"/>
    </location>
</feature>
<comment type="caution">
    <text evidence="12">The sequence shown here is derived from an EMBL/GenBank/DDBJ whole genome shotgun (WGS) entry which is preliminary data.</text>
</comment>
<keyword evidence="2" id="KW-0963">Cytoplasm</keyword>
<dbReference type="SMART" id="SM00862">
    <property type="entry name" value="Trans_reg_C"/>
    <property type="match status" value="1"/>
</dbReference>
<keyword evidence="13" id="KW-1185">Reference proteome</keyword>
<evidence type="ECO:0000313" key="13">
    <source>
        <dbReference type="Proteomes" id="UP000248021"/>
    </source>
</evidence>
<evidence type="ECO:0000256" key="10">
    <source>
        <dbReference type="PROSITE-ProRule" id="PRU00169"/>
    </source>
</evidence>
<dbReference type="RefSeq" id="WP_110377139.1">
    <property type="nucleotide sequence ID" value="NZ_CAKNFM010000006.1"/>
</dbReference>
<reference evidence="12 13" key="1">
    <citation type="submission" date="2018-05" db="EMBL/GenBank/DDBJ databases">
        <title>Genomic Encyclopedia of Type Strains, Phase IV (KMG-IV): sequencing the most valuable type-strain genomes for metagenomic binning, comparative biology and taxonomic classification.</title>
        <authorList>
            <person name="Goeker M."/>
        </authorList>
    </citation>
    <scope>NUCLEOTIDE SEQUENCE [LARGE SCALE GENOMIC DNA]</scope>
    <source>
        <strain evidence="12 13">DSM 6462</strain>
    </source>
</reference>
<dbReference type="Pfam" id="PF00072">
    <property type="entry name" value="Response_reg"/>
    <property type="match status" value="1"/>
</dbReference>
<dbReference type="InterPro" id="IPR001867">
    <property type="entry name" value="OmpR/PhoB-type_DNA-bd"/>
</dbReference>
<keyword evidence="3 10" id="KW-0597">Phosphoprotein</keyword>
<keyword evidence="7" id="KW-0010">Activator</keyword>
<dbReference type="Proteomes" id="UP000248021">
    <property type="component" value="Unassembled WGS sequence"/>
</dbReference>
<dbReference type="CDD" id="cd00383">
    <property type="entry name" value="trans_reg_C"/>
    <property type="match status" value="1"/>
</dbReference>
<dbReference type="PROSITE" id="PS50110">
    <property type="entry name" value="RESPONSE_REGULATORY"/>
    <property type="match status" value="1"/>
</dbReference>